<reference evidence="10" key="1">
    <citation type="journal article" date="2021" name="Nat. Commun.">
        <title>Genomic analyses provide insights into spinach domestication and the genetic basis of agronomic traits.</title>
        <authorList>
            <person name="Cai X."/>
            <person name="Sun X."/>
            <person name="Xu C."/>
            <person name="Sun H."/>
            <person name="Wang X."/>
            <person name="Ge C."/>
            <person name="Zhang Z."/>
            <person name="Wang Q."/>
            <person name="Fei Z."/>
            <person name="Jiao C."/>
            <person name="Wang Q."/>
        </authorList>
    </citation>
    <scope>NUCLEOTIDE SEQUENCE [LARGE SCALE GENOMIC DNA]</scope>
    <source>
        <strain evidence="10">cv. Varoflay</strain>
    </source>
</reference>
<dbReference type="KEGG" id="soe:110797654"/>
<dbReference type="PROSITE" id="PS50942">
    <property type="entry name" value="ENTH"/>
    <property type="match status" value="1"/>
</dbReference>
<evidence type="ECO:0000256" key="8">
    <source>
        <dbReference type="ARBA" id="ARBA00023329"/>
    </source>
</evidence>
<dbReference type="InterPro" id="IPR013809">
    <property type="entry name" value="ENTH"/>
</dbReference>
<gene>
    <name evidence="11" type="primary">LOC110797654</name>
</gene>
<keyword evidence="6" id="KW-0472">Membrane</keyword>
<dbReference type="SMART" id="SM00273">
    <property type="entry name" value="ENTH"/>
    <property type="match status" value="1"/>
</dbReference>
<dbReference type="GO" id="GO:0048268">
    <property type="term" value="P:clathrin coat assembly"/>
    <property type="evidence" value="ECO:0007669"/>
    <property type="project" value="InterPro"/>
</dbReference>
<dbReference type="RefSeq" id="XP_021858755.2">
    <property type="nucleotide sequence ID" value="XM_022003063.2"/>
</dbReference>
<dbReference type="GO" id="GO:0000149">
    <property type="term" value="F:SNARE binding"/>
    <property type="evidence" value="ECO:0000318"/>
    <property type="project" value="GO_Central"/>
</dbReference>
<protein>
    <submittedName>
        <fullName evidence="11">Clathrin assembly protein At4g40080</fullName>
    </submittedName>
</protein>
<dbReference type="AlphaFoldDB" id="A0A9R0J2E9"/>
<sequence>MGRKNLVGILKDKVSILKATLLLSSKPTTSFRVAVLRATTHRHPSELPPVDDVLALAHRHRAATSGVLIHALLKRLHGTRDVFVALKCLLTLHHVITNGSPALKEQISCYSSGPLFNLSDFKDESDRDTWELSCWVRWYADVLDCGLALSRRRNGGGGGGERLRLLVGMVEMICGAPETLHYQRISLIYEVMKLIGEDYRMIMREISTVINQFGKKRIQDSSDELIEELLTDLKRLENCREKVFLMFLNKKKNDGVWELIEEVKKDVEEVKEKRGNMKLVPFQGSESTHMAENHVDESRSVVVVPPPPPRHGKRWLDVEWNPLVASYG</sequence>
<feature type="domain" description="ENTH" evidence="9">
    <location>
        <begin position="23"/>
        <end position="157"/>
    </location>
</feature>
<keyword evidence="7" id="KW-0168">Coated pit</keyword>
<dbReference type="PANTHER" id="PTHR22951">
    <property type="entry name" value="CLATHRIN ASSEMBLY PROTEIN"/>
    <property type="match status" value="1"/>
</dbReference>
<evidence type="ECO:0000256" key="6">
    <source>
        <dbReference type="ARBA" id="ARBA00023136"/>
    </source>
</evidence>
<dbReference type="GO" id="GO:0005545">
    <property type="term" value="F:1-phosphatidylinositol binding"/>
    <property type="evidence" value="ECO:0000318"/>
    <property type="project" value="GO_Central"/>
</dbReference>
<evidence type="ECO:0000256" key="2">
    <source>
        <dbReference type="ARBA" id="ARBA00004555"/>
    </source>
</evidence>
<dbReference type="GO" id="GO:0030136">
    <property type="term" value="C:clathrin-coated vesicle"/>
    <property type="evidence" value="ECO:0000318"/>
    <property type="project" value="GO_Central"/>
</dbReference>
<dbReference type="GO" id="GO:0006900">
    <property type="term" value="P:vesicle budding from membrane"/>
    <property type="evidence" value="ECO:0000318"/>
    <property type="project" value="GO_Central"/>
</dbReference>
<evidence type="ECO:0000313" key="11">
    <source>
        <dbReference type="RefSeq" id="XP_021858755.2"/>
    </source>
</evidence>
<dbReference type="SUPFAM" id="SSF48464">
    <property type="entry name" value="ENTH/VHS domain"/>
    <property type="match status" value="1"/>
</dbReference>
<keyword evidence="4" id="KW-0254">Endocytosis</keyword>
<organism evidence="10 11">
    <name type="scientific">Spinacia oleracea</name>
    <name type="common">Spinach</name>
    <dbReference type="NCBI Taxonomy" id="3562"/>
    <lineage>
        <taxon>Eukaryota</taxon>
        <taxon>Viridiplantae</taxon>
        <taxon>Streptophyta</taxon>
        <taxon>Embryophyta</taxon>
        <taxon>Tracheophyta</taxon>
        <taxon>Spermatophyta</taxon>
        <taxon>Magnoliopsida</taxon>
        <taxon>eudicotyledons</taxon>
        <taxon>Gunneridae</taxon>
        <taxon>Pentapetalae</taxon>
        <taxon>Caryophyllales</taxon>
        <taxon>Chenopodiaceae</taxon>
        <taxon>Chenopodioideae</taxon>
        <taxon>Anserineae</taxon>
        <taxon>Spinacia</taxon>
    </lineage>
</organism>
<dbReference type="CDD" id="cd16987">
    <property type="entry name" value="ANTH_N_AP180_plant"/>
    <property type="match status" value="1"/>
</dbReference>
<dbReference type="GO" id="GO:0072583">
    <property type="term" value="P:clathrin-dependent endocytosis"/>
    <property type="evidence" value="ECO:0000318"/>
    <property type="project" value="GO_Central"/>
</dbReference>
<dbReference type="Gene3D" id="1.25.40.90">
    <property type="match status" value="1"/>
</dbReference>
<evidence type="ECO:0000313" key="10">
    <source>
        <dbReference type="Proteomes" id="UP000813463"/>
    </source>
</evidence>
<dbReference type="GeneID" id="110797654"/>
<dbReference type="PANTHER" id="PTHR22951:SF24">
    <property type="entry name" value="ENTH DOMAIN-CONTAINING PROTEIN"/>
    <property type="match status" value="1"/>
</dbReference>
<proteinExistence type="predicted"/>
<accession>A0A9R0J2E9</accession>
<evidence type="ECO:0000259" key="9">
    <source>
        <dbReference type="PROSITE" id="PS50942"/>
    </source>
</evidence>
<dbReference type="InterPro" id="IPR008942">
    <property type="entry name" value="ENTH_VHS"/>
</dbReference>
<dbReference type="GO" id="GO:0005794">
    <property type="term" value="C:Golgi apparatus"/>
    <property type="evidence" value="ECO:0007669"/>
    <property type="project" value="UniProtKB-SubCell"/>
</dbReference>
<dbReference type="Pfam" id="PF07651">
    <property type="entry name" value="ANTH"/>
    <property type="match status" value="1"/>
</dbReference>
<keyword evidence="10" id="KW-1185">Reference proteome</keyword>
<evidence type="ECO:0000256" key="5">
    <source>
        <dbReference type="ARBA" id="ARBA00023034"/>
    </source>
</evidence>
<evidence type="ECO:0000256" key="7">
    <source>
        <dbReference type="ARBA" id="ARBA00023176"/>
    </source>
</evidence>
<evidence type="ECO:0000256" key="1">
    <source>
        <dbReference type="ARBA" id="ARBA00004132"/>
    </source>
</evidence>
<dbReference type="GO" id="GO:0005905">
    <property type="term" value="C:clathrin-coated pit"/>
    <property type="evidence" value="ECO:0000318"/>
    <property type="project" value="GO_Central"/>
</dbReference>
<name>A0A9R0J2E9_SPIOL</name>
<dbReference type="InterPro" id="IPR045192">
    <property type="entry name" value="AP180-like"/>
</dbReference>
<dbReference type="Proteomes" id="UP000813463">
    <property type="component" value="Chromosome 2"/>
</dbReference>
<keyword evidence="8" id="KW-0968">Cytoplasmic vesicle</keyword>
<comment type="subcellular location">
    <subcellularLocation>
        <location evidence="1">Cytoplasmic vesicle</location>
        <location evidence="1">Clathrin-coated vesicle</location>
    </subcellularLocation>
    <subcellularLocation>
        <location evidence="2">Golgi apparatus</location>
    </subcellularLocation>
    <subcellularLocation>
        <location evidence="3">Membrane</location>
        <location evidence="3">Clathrin-coated pit</location>
    </subcellularLocation>
</comment>
<dbReference type="GO" id="GO:0032050">
    <property type="term" value="F:clathrin heavy chain binding"/>
    <property type="evidence" value="ECO:0000318"/>
    <property type="project" value="GO_Central"/>
</dbReference>
<evidence type="ECO:0000256" key="3">
    <source>
        <dbReference type="ARBA" id="ARBA00004600"/>
    </source>
</evidence>
<dbReference type="GO" id="GO:0005546">
    <property type="term" value="F:phosphatidylinositol-4,5-bisphosphate binding"/>
    <property type="evidence" value="ECO:0000318"/>
    <property type="project" value="GO_Central"/>
</dbReference>
<evidence type="ECO:0000256" key="4">
    <source>
        <dbReference type="ARBA" id="ARBA00022583"/>
    </source>
</evidence>
<dbReference type="InterPro" id="IPR011417">
    <property type="entry name" value="ANTH_dom"/>
</dbReference>
<reference evidence="11" key="2">
    <citation type="submission" date="2025-08" db="UniProtKB">
        <authorList>
            <consortium name="RefSeq"/>
        </authorList>
    </citation>
    <scope>IDENTIFICATION</scope>
    <source>
        <tissue evidence="11">Leaf</tissue>
    </source>
</reference>
<dbReference type="InterPro" id="IPR048050">
    <property type="entry name" value="ANTH_N_plant"/>
</dbReference>
<keyword evidence="5" id="KW-0333">Golgi apparatus</keyword>